<dbReference type="KEGG" id="nmv:NITMOv2_2882"/>
<dbReference type="OrthoDB" id="9969406at2"/>
<evidence type="ECO:0000256" key="1">
    <source>
        <dbReference type="SAM" id="SignalP"/>
    </source>
</evidence>
<feature type="chain" id="PRO_5005476983" evidence="1">
    <location>
        <begin position="20"/>
        <end position="179"/>
    </location>
</feature>
<keyword evidence="3" id="KW-1185">Reference proteome</keyword>
<reference evidence="2 3" key="1">
    <citation type="journal article" date="2015" name="Proc. Natl. Acad. Sci. U.S.A.">
        <title>Expanded metabolic versatility of ubiquitous nitrite-oxidizing bacteria from the genus Nitrospira.</title>
        <authorList>
            <person name="Koch H."/>
            <person name="Lucker S."/>
            <person name="Albertsen M."/>
            <person name="Kitzinger K."/>
            <person name="Herbold C."/>
            <person name="Spieck E."/>
            <person name="Nielsen P.H."/>
            <person name="Wagner M."/>
            <person name="Daims H."/>
        </authorList>
    </citation>
    <scope>NUCLEOTIDE SEQUENCE [LARGE SCALE GENOMIC DNA]</scope>
    <source>
        <strain evidence="2 3">NSP M-1</strain>
    </source>
</reference>
<sequence length="179" mass="19569">MNKKSAIPVVLLCVCLAEASPAQTSSPTVKPATAAKETAAVRNAVHAWLECIECRDEELKSVVALGDAAVPHLVAALLLGPSPASREVMRQNLFESFQSLQQYAASHTSFQFKSTQIEYIKHYMDNYIALYRTRASVALAEIGGVEAEEALHAVAGFFRPDVEREIKRSVDTIQRKAVP</sequence>
<dbReference type="EMBL" id="CP011801">
    <property type="protein sequence ID" value="ALA59288.1"/>
    <property type="molecule type" value="Genomic_DNA"/>
</dbReference>
<evidence type="ECO:0000313" key="3">
    <source>
        <dbReference type="Proteomes" id="UP000069205"/>
    </source>
</evidence>
<name>A0A0K2GEA9_NITMO</name>
<gene>
    <name evidence="2" type="ORF">NITMOv2_2882</name>
</gene>
<feature type="signal peptide" evidence="1">
    <location>
        <begin position="1"/>
        <end position="19"/>
    </location>
</feature>
<evidence type="ECO:0000313" key="2">
    <source>
        <dbReference type="EMBL" id="ALA59288.1"/>
    </source>
</evidence>
<proteinExistence type="predicted"/>
<dbReference type="STRING" id="42253.NITMOv2_2882"/>
<dbReference type="Proteomes" id="UP000069205">
    <property type="component" value="Chromosome"/>
</dbReference>
<accession>A0A0K2GEA9</accession>
<keyword evidence="1" id="KW-0732">Signal</keyword>
<organism evidence="2 3">
    <name type="scientific">Nitrospira moscoviensis</name>
    <dbReference type="NCBI Taxonomy" id="42253"/>
    <lineage>
        <taxon>Bacteria</taxon>
        <taxon>Pseudomonadati</taxon>
        <taxon>Nitrospirota</taxon>
        <taxon>Nitrospiria</taxon>
        <taxon>Nitrospirales</taxon>
        <taxon>Nitrospiraceae</taxon>
        <taxon>Nitrospira</taxon>
    </lineage>
</organism>
<dbReference type="AlphaFoldDB" id="A0A0K2GEA9"/>
<dbReference type="PATRIC" id="fig|42253.5.peg.2850"/>
<protein>
    <submittedName>
        <fullName evidence="2">Uncharacterized protein</fullName>
    </submittedName>
</protein>
<dbReference type="RefSeq" id="WP_053380330.1">
    <property type="nucleotide sequence ID" value="NZ_CP011801.1"/>
</dbReference>